<comment type="caution">
    <text evidence="1">The sequence shown here is derived from an EMBL/GenBank/DDBJ whole genome shotgun (WGS) entry which is preliminary data.</text>
</comment>
<name>A0ABT5F5E4_9BACT</name>
<dbReference type="EMBL" id="JAQNDO010000001">
    <property type="protein sequence ID" value="MDC0749312.1"/>
    <property type="molecule type" value="Genomic_DNA"/>
</dbReference>
<evidence type="ECO:0000313" key="2">
    <source>
        <dbReference type="Proteomes" id="UP001221411"/>
    </source>
</evidence>
<gene>
    <name evidence="1" type="ORF">POL67_48735</name>
</gene>
<accession>A0ABT5F5E4</accession>
<keyword evidence="2" id="KW-1185">Reference proteome</keyword>
<protein>
    <submittedName>
        <fullName evidence="1">Uncharacterized protein</fullName>
    </submittedName>
</protein>
<dbReference type="RefSeq" id="WP_271929022.1">
    <property type="nucleotide sequence ID" value="NZ_JAQNDO010000001.1"/>
</dbReference>
<sequence>MDADTTVEVTQLVGCEALAAMLDLVATFRRRPWEYYPPESAVTCERGVCGQARAEDVGLLGIGWTETRPVGSHFFVGWWKPINFRCDSLGLKTARTNPNTDRCEEIPRGPLAGMTIAFDRRGRCMMIFEDAYDRADPAATPFICDHGDEPVTGAVVHCANVSVMATGRPDAK</sequence>
<organism evidence="1 2">
    <name type="scientific">Polyangium mundeleinium</name>
    <dbReference type="NCBI Taxonomy" id="2995306"/>
    <lineage>
        <taxon>Bacteria</taxon>
        <taxon>Pseudomonadati</taxon>
        <taxon>Myxococcota</taxon>
        <taxon>Polyangia</taxon>
        <taxon>Polyangiales</taxon>
        <taxon>Polyangiaceae</taxon>
        <taxon>Polyangium</taxon>
    </lineage>
</organism>
<proteinExistence type="predicted"/>
<reference evidence="1 2" key="1">
    <citation type="submission" date="2022-11" db="EMBL/GenBank/DDBJ databases">
        <title>Minimal conservation of predation-associated metabolite biosynthetic gene clusters underscores biosynthetic potential of Myxococcota including descriptions for ten novel species: Archangium lansinium sp. nov., Myxococcus landrumus sp. nov., Nannocystis bai.</title>
        <authorList>
            <person name="Ahearne A."/>
            <person name="Stevens C."/>
            <person name="Dowd S."/>
        </authorList>
    </citation>
    <scope>NUCLEOTIDE SEQUENCE [LARGE SCALE GENOMIC DNA]</scope>
    <source>
        <strain evidence="1 2">RJM3</strain>
    </source>
</reference>
<evidence type="ECO:0000313" key="1">
    <source>
        <dbReference type="EMBL" id="MDC0749312.1"/>
    </source>
</evidence>
<dbReference type="Proteomes" id="UP001221411">
    <property type="component" value="Unassembled WGS sequence"/>
</dbReference>